<feature type="transmembrane region" description="Helical" evidence="1">
    <location>
        <begin position="78"/>
        <end position="101"/>
    </location>
</feature>
<dbReference type="OMA" id="GFSKRIM"/>
<proteinExistence type="predicted"/>
<dbReference type="RefSeq" id="XP_008606439.1">
    <property type="nucleotide sequence ID" value="XM_008608217.1"/>
</dbReference>
<evidence type="ECO:0000313" key="2">
    <source>
        <dbReference type="EMBL" id="EQC39965.1"/>
    </source>
</evidence>
<keyword evidence="3" id="KW-1185">Reference proteome</keyword>
<dbReference type="VEuPathDB" id="FungiDB:SDRG_02621"/>
<protein>
    <submittedName>
        <fullName evidence="2">Uncharacterized protein</fullName>
    </submittedName>
</protein>
<feature type="transmembrane region" description="Helical" evidence="1">
    <location>
        <begin position="49"/>
        <end position="66"/>
    </location>
</feature>
<sequence length="114" mass="12588">MQTVALTANALLKVGVDQLEKAARPMLKAMLSSAMDEIFDCTAAHVGDVLLAWTVLALVILLASRLPEIEHIEARGQAVLCLLIVFSKLVMEPVHGLVLLYRLHHLPEHRFRGD</sequence>
<gene>
    <name evidence="2" type="ORF">SDRG_02621</name>
</gene>
<dbReference type="InParanoid" id="T0R116"/>
<keyword evidence="1" id="KW-0472">Membrane</keyword>
<organism evidence="2 3">
    <name type="scientific">Saprolegnia diclina (strain VS20)</name>
    <dbReference type="NCBI Taxonomy" id="1156394"/>
    <lineage>
        <taxon>Eukaryota</taxon>
        <taxon>Sar</taxon>
        <taxon>Stramenopiles</taxon>
        <taxon>Oomycota</taxon>
        <taxon>Saprolegniomycetes</taxon>
        <taxon>Saprolegniales</taxon>
        <taxon>Saprolegniaceae</taxon>
        <taxon>Saprolegnia</taxon>
    </lineage>
</organism>
<dbReference type="OrthoDB" id="10423526at2759"/>
<keyword evidence="1" id="KW-0812">Transmembrane</keyword>
<accession>T0R116</accession>
<name>T0R116_SAPDV</name>
<evidence type="ECO:0000313" key="3">
    <source>
        <dbReference type="Proteomes" id="UP000030762"/>
    </source>
</evidence>
<evidence type="ECO:0000256" key="1">
    <source>
        <dbReference type="SAM" id="Phobius"/>
    </source>
</evidence>
<dbReference type="EMBL" id="JH767137">
    <property type="protein sequence ID" value="EQC39965.1"/>
    <property type="molecule type" value="Genomic_DNA"/>
</dbReference>
<reference evidence="2 3" key="1">
    <citation type="submission" date="2012-04" db="EMBL/GenBank/DDBJ databases">
        <title>The Genome Sequence of Saprolegnia declina VS20.</title>
        <authorList>
            <consortium name="The Broad Institute Genome Sequencing Platform"/>
            <person name="Russ C."/>
            <person name="Nusbaum C."/>
            <person name="Tyler B."/>
            <person name="van West P."/>
            <person name="Dieguez-Uribeondo J."/>
            <person name="de Bruijn I."/>
            <person name="Tripathy S."/>
            <person name="Jiang R."/>
            <person name="Young S.K."/>
            <person name="Zeng Q."/>
            <person name="Gargeya S."/>
            <person name="Fitzgerald M."/>
            <person name="Haas B."/>
            <person name="Abouelleil A."/>
            <person name="Alvarado L."/>
            <person name="Arachchi H.M."/>
            <person name="Berlin A."/>
            <person name="Chapman S.B."/>
            <person name="Goldberg J."/>
            <person name="Griggs A."/>
            <person name="Gujja S."/>
            <person name="Hansen M."/>
            <person name="Howarth C."/>
            <person name="Imamovic A."/>
            <person name="Larimer J."/>
            <person name="McCowen C."/>
            <person name="Montmayeur A."/>
            <person name="Murphy C."/>
            <person name="Neiman D."/>
            <person name="Pearson M."/>
            <person name="Priest M."/>
            <person name="Roberts A."/>
            <person name="Saif S."/>
            <person name="Shea T."/>
            <person name="Sisk P."/>
            <person name="Sykes S."/>
            <person name="Wortman J."/>
            <person name="Nusbaum C."/>
            <person name="Birren B."/>
        </authorList>
    </citation>
    <scope>NUCLEOTIDE SEQUENCE [LARGE SCALE GENOMIC DNA]</scope>
    <source>
        <strain evidence="2 3">VS20</strain>
    </source>
</reference>
<dbReference type="AlphaFoldDB" id="T0R116"/>
<keyword evidence="1" id="KW-1133">Transmembrane helix</keyword>
<dbReference type="Proteomes" id="UP000030762">
    <property type="component" value="Unassembled WGS sequence"/>
</dbReference>
<dbReference type="GeneID" id="19943348"/>